<dbReference type="GO" id="GO:0007142">
    <property type="term" value="P:male meiosis II"/>
    <property type="evidence" value="ECO:0007669"/>
    <property type="project" value="InterPro"/>
</dbReference>
<dbReference type="STRING" id="3469.A0A4Y7IDX0"/>
<dbReference type="AlphaFoldDB" id="A0A4Y7IDX0"/>
<evidence type="ECO:0000256" key="1">
    <source>
        <dbReference type="SAM" id="MobiDB-lite"/>
    </source>
</evidence>
<feature type="region of interest" description="Disordered" evidence="1">
    <location>
        <begin position="575"/>
        <end position="617"/>
    </location>
</feature>
<feature type="region of interest" description="Disordered" evidence="1">
    <location>
        <begin position="347"/>
        <end position="416"/>
    </location>
</feature>
<feature type="region of interest" description="Disordered" evidence="1">
    <location>
        <begin position="309"/>
        <end position="333"/>
    </location>
</feature>
<dbReference type="OMA" id="WQAYKEQ"/>
<dbReference type="PANTHER" id="PTHR33318">
    <property type="entry name" value="ASPARTYL/GLUTAMYL-TRNA(ASN/GLN) AMIDOTRANSFERASE SUBUNIT"/>
    <property type="match status" value="1"/>
</dbReference>
<feature type="compositionally biased region" description="Basic and acidic residues" evidence="1">
    <location>
        <begin position="486"/>
        <end position="496"/>
    </location>
</feature>
<feature type="compositionally biased region" description="Polar residues" evidence="1">
    <location>
        <begin position="312"/>
        <end position="325"/>
    </location>
</feature>
<feature type="compositionally biased region" description="Basic and acidic residues" evidence="1">
    <location>
        <begin position="363"/>
        <end position="377"/>
    </location>
</feature>
<feature type="compositionally biased region" description="Basic and acidic residues" evidence="1">
    <location>
        <begin position="444"/>
        <end position="454"/>
    </location>
</feature>
<organism evidence="2 3">
    <name type="scientific">Papaver somniferum</name>
    <name type="common">Opium poppy</name>
    <dbReference type="NCBI Taxonomy" id="3469"/>
    <lineage>
        <taxon>Eukaryota</taxon>
        <taxon>Viridiplantae</taxon>
        <taxon>Streptophyta</taxon>
        <taxon>Embryophyta</taxon>
        <taxon>Tracheophyta</taxon>
        <taxon>Spermatophyta</taxon>
        <taxon>Magnoliopsida</taxon>
        <taxon>Ranunculales</taxon>
        <taxon>Papaveraceae</taxon>
        <taxon>Papaveroideae</taxon>
        <taxon>Papaver</taxon>
    </lineage>
</organism>
<feature type="region of interest" description="Disordered" evidence="1">
    <location>
        <begin position="139"/>
        <end position="280"/>
    </location>
</feature>
<feature type="region of interest" description="Disordered" evidence="1">
    <location>
        <begin position="105"/>
        <end position="125"/>
    </location>
</feature>
<gene>
    <name evidence="2" type="ORF">C5167_040094</name>
</gene>
<dbReference type="EMBL" id="CM010715">
    <property type="protein sequence ID" value="RZC47123.1"/>
    <property type="molecule type" value="Genomic_DNA"/>
</dbReference>
<feature type="compositionally biased region" description="Polar residues" evidence="1">
    <location>
        <begin position="142"/>
        <end position="151"/>
    </location>
</feature>
<feature type="compositionally biased region" description="Acidic residues" evidence="1">
    <location>
        <begin position="592"/>
        <end position="604"/>
    </location>
</feature>
<protein>
    <recommendedName>
        <fullName evidence="4">Protein JASON</fullName>
    </recommendedName>
</protein>
<name>A0A4Y7IDX0_PAPSO</name>
<dbReference type="InterPro" id="IPR039300">
    <property type="entry name" value="JASON"/>
</dbReference>
<dbReference type="Proteomes" id="UP000316621">
    <property type="component" value="Chromosome 1"/>
</dbReference>
<feature type="compositionally biased region" description="Basic and acidic residues" evidence="1">
    <location>
        <begin position="575"/>
        <end position="591"/>
    </location>
</feature>
<feature type="compositionally biased region" description="Basic and acidic residues" evidence="1">
    <location>
        <begin position="152"/>
        <end position="164"/>
    </location>
</feature>
<feature type="compositionally biased region" description="Low complexity" evidence="1">
    <location>
        <begin position="229"/>
        <end position="246"/>
    </location>
</feature>
<evidence type="ECO:0000313" key="3">
    <source>
        <dbReference type="Proteomes" id="UP000316621"/>
    </source>
</evidence>
<feature type="compositionally biased region" description="Low complexity" evidence="1">
    <location>
        <begin position="165"/>
        <end position="174"/>
    </location>
</feature>
<sequence>MLCNSGIEFDLGTLLRSVKKTIMGCFFGCFRVKDDNQTHHIISDSSNKKDSRNRLAELLLSESPGENEVSPISDKEITKELIDEAKFLKSCGTLAETPAEIRKTYAGVDHSTTPDGDSENNKFHSWMPSTSIKKLQWEEEQLNQVSDSSAKLSEEPVKESDSSEHQPSSSVSGEQKFKALESNGVESPDASSKTPVQLIDDDASSPVSQIPIEMTQCKNKSVRFDCDPSSAQSSNQSDSNGSNEGSKWSPYPTPLKITDEMQTPGTVYATNPENLTNGKNPRIRCQYVYPAGNPAQEFTQWNVLNEEDENTTSECTSVSYSSQSVVEHDKEAKTGEHEAVVEFSKWLSSSPKSESVGNYETLSSERSHSKTPEEDRPILGTVAAHWNDDESTRISSKWWDGNGIPNSTNKYKEDQKVSWHATPFEVRLEKALSDETLVNPIPRRLHDGRPIHFEELEEGDSAMSKMKTSAHPESVEPEPESVAEPDLQHEPGNELRRQYDKNEQFGIEFELGNEQKAEIELVKELKVQTEVEDEPQAVIELEDEQMAEIELVRELKVETEVEDKPQVVIELEDEPKGEIELELDNEQKAETELEDEPNVELELDNDPKAEIELELDN</sequence>
<feature type="compositionally biased region" description="Polar residues" evidence="1">
    <location>
        <begin position="260"/>
        <end position="279"/>
    </location>
</feature>
<evidence type="ECO:0000313" key="2">
    <source>
        <dbReference type="EMBL" id="RZC47123.1"/>
    </source>
</evidence>
<feature type="region of interest" description="Disordered" evidence="1">
    <location>
        <begin position="441"/>
        <end position="496"/>
    </location>
</feature>
<reference evidence="2 3" key="1">
    <citation type="journal article" date="2018" name="Science">
        <title>The opium poppy genome and morphinan production.</title>
        <authorList>
            <person name="Guo L."/>
            <person name="Winzer T."/>
            <person name="Yang X."/>
            <person name="Li Y."/>
            <person name="Ning Z."/>
            <person name="He Z."/>
            <person name="Teodor R."/>
            <person name="Lu Y."/>
            <person name="Bowser T.A."/>
            <person name="Graham I.A."/>
            <person name="Ye K."/>
        </authorList>
    </citation>
    <scope>NUCLEOTIDE SEQUENCE [LARGE SCALE GENOMIC DNA]</scope>
    <source>
        <strain evidence="3">cv. HN1</strain>
        <tissue evidence="2">Leaves</tissue>
    </source>
</reference>
<keyword evidence="3" id="KW-1185">Reference proteome</keyword>
<proteinExistence type="predicted"/>
<evidence type="ECO:0008006" key="4">
    <source>
        <dbReference type="Google" id="ProtNLM"/>
    </source>
</evidence>
<dbReference type="Gramene" id="RZC47123">
    <property type="protein sequence ID" value="RZC47123"/>
    <property type="gene ID" value="C5167_040094"/>
</dbReference>
<dbReference type="PANTHER" id="PTHR33318:SF7">
    <property type="entry name" value="PROTEIN JASON"/>
    <property type="match status" value="1"/>
</dbReference>
<accession>A0A4Y7IDX0</accession>